<feature type="transmembrane region" description="Helical" evidence="7">
    <location>
        <begin position="452"/>
        <end position="476"/>
    </location>
</feature>
<evidence type="ECO:0000256" key="2">
    <source>
        <dbReference type="ARBA" id="ARBA00022448"/>
    </source>
</evidence>
<evidence type="ECO:0000313" key="11">
    <source>
        <dbReference type="Proteomes" id="UP000295525"/>
    </source>
</evidence>
<feature type="transmembrane region" description="Helical" evidence="7">
    <location>
        <begin position="276"/>
        <end position="295"/>
    </location>
</feature>
<dbReference type="RefSeq" id="WP_243700955.1">
    <property type="nucleotide sequence ID" value="NZ_SMAJ01000016.1"/>
</dbReference>
<dbReference type="HAMAP" id="MF_00862">
    <property type="entry name" value="DabB"/>
    <property type="match status" value="1"/>
</dbReference>
<comment type="function">
    <text evidence="7">Part of an energy-coupled inorganic carbon pump.</text>
</comment>
<dbReference type="PANTHER" id="PTHR42829">
    <property type="entry name" value="NADH-UBIQUINONE OXIDOREDUCTASE CHAIN 5"/>
    <property type="match status" value="1"/>
</dbReference>
<keyword evidence="3 7" id="KW-1003">Cell membrane</keyword>
<proteinExistence type="inferred from homology"/>
<dbReference type="GO" id="GO:0042773">
    <property type="term" value="P:ATP synthesis coupled electron transport"/>
    <property type="evidence" value="ECO:0007669"/>
    <property type="project" value="InterPro"/>
</dbReference>
<dbReference type="Pfam" id="PF00361">
    <property type="entry name" value="Proton_antipo_M"/>
    <property type="match status" value="1"/>
</dbReference>
<sequence>MLNLSYELNFAFALAPAVLMSVAALWAWCSHVPVQRMWRRFNALALTALAFSLVGLASQLALVSAYSTAAPGMEGWFAANQFGAWVSLLVQLLGAAIGIYSSNHLKGEPRQPVYIAALAAVLAAVHFLLLANHWIVLIAAWTAIQYAMRYLLCFYKDRPFALLAAHKKMVTDCVADLLLIAAAILAWSQVGSGSLSALWAYIADGHASATLAWSGICLVLAVIARTALMPVHGWLVQVMEAPTPVSALLHAGVVNLGGYVLVLFAPLLGVSLAARWLLVVFGLVSAMVAGLVLLTRVSQKVHLAWSTIAQMGFMLLECGLGLYLFAALHLLGHSLYKAHNFLNASSIVRECDRKLITGTVRNLGLSMVVAVPVALVIVFALQSVMGNHAWPWWWSAVLALAWAPILWVPKAEPGRSEVVPVRMATALATAAFLTLAAGIMERAPIGAGNDPLTAAGVVALIGMGAMYLGMTVFQLWPQSVVTVRRWVYAGFYMDEGYTHWVLRLWPARWAGAGREVKLAPWSLRESAWGRSES</sequence>
<comment type="caution">
    <text evidence="10">The sequence shown here is derived from an EMBL/GenBank/DDBJ whole genome shotgun (WGS) entry which is preliminary data.</text>
</comment>
<comment type="subunit">
    <text evidence="7">Forms a complex with DabA.</text>
</comment>
<accession>A0A4R3LRE6</accession>
<feature type="domain" description="NADH:quinone oxidoreductase/Mrp antiporter transmembrane" evidence="9">
    <location>
        <begin position="131"/>
        <end position="386"/>
    </location>
</feature>
<gene>
    <name evidence="7" type="primary">dabB</name>
    <name evidence="10" type="ORF">EDC26_11660</name>
</gene>
<keyword evidence="2 7" id="KW-0813">Transport</keyword>
<evidence type="ECO:0000256" key="8">
    <source>
        <dbReference type="RuleBase" id="RU000320"/>
    </source>
</evidence>
<dbReference type="InterPro" id="IPR001750">
    <property type="entry name" value="ND/Mrp_TM"/>
</dbReference>
<dbReference type="GO" id="GO:0005886">
    <property type="term" value="C:plasma membrane"/>
    <property type="evidence" value="ECO:0007669"/>
    <property type="project" value="UniProtKB-SubCell"/>
</dbReference>
<feature type="transmembrane region" description="Helical" evidence="7">
    <location>
        <begin position="307"/>
        <end position="331"/>
    </location>
</feature>
<feature type="transmembrane region" description="Helical" evidence="7">
    <location>
        <begin position="82"/>
        <end position="101"/>
    </location>
</feature>
<protein>
    <recommendedName>
        <fullName evidence="7">Probable inorganic carbon transporter subunit DabB</fullName>
    </recommendedName>
</protein>
<dbReference type="GO" id="GO:0003954">
    <property type="term" value="F:NADH dehydrogenase activity"/>
    <property type="evidence" value="ECO:0007669"/>
    <property type="project" value="TreeGrafter"/>
</dbReference>
<dbReference type="AlphaFoldDB" id="A0A4R3LRE6"/>
<feature type="transmembrane region" description="Helical" evidence="7">
    <location>
        <begin position="363"/>
        <end position="385"/>
    </location>
</feature>
<organism evidence="10 11">
    <name type="scientific">Paralcaligenes ureilyticus</name>
    <dbReference type="NCBI Taxonomy" id="627131"/>
    <lineage>
        <taxon>Bacteria</taxon>
        <taxon>Pseudomonadati</taxon>
        <taxon>Pseudomonadota</taxon>
        <taxon>Betaproteobacteria</taxon>
        <taxon>Burkholderiales</taxon>
        <taxon>Alcaligenaceae</taxon>
        <taxon>Paralcaligenes</taxon>
    </lineage>
</organism>
<keyword evidence="6 7" id="KW-0472">Membrane</keyword>
<dbReference type="Proteomes" id="UP000295525">
    <property type="component" value="Unassembled WGS sequence"/>
</dbReference>
<evidence type="ECO:0000256" key="6">
    <source>
        <dbReference type="ARBA" id="ARBA00023136"/>
    </source>
</evidence>
<dbReference type="GO" id="GO:0008137">
    <property type="term" value="F:NADH dehydrogenase (ubiquinone) activity"/>
    <property type="evidence" value="ECO:0007669"/>
    <property type="project" value="InterPro"/>
</dbReference>
<feature type="transmembrane region" description="Helical" evidence="7">
    <location>
        <begin position="113"/>
        <end position="141"/>
    </location>
</feature>
<dbReference type="NCBIfam" id="NF006029">
    <property type="entry name" value="PRK08168.1"/>
    <property type="match status" value="1"/>
</dbReference>
<dbReference type="GO" id="GO:0015990">
    <property type="term" value="P:electron transport coupled proton transport"/>
    <property type="evidence" value="ECO:0007669"/>
    <property type="project" value="TreeGrafter"/>
</dbReference>
<feature type="transmembrane region" description="Helical" evidence="7">
    <location>
        <begin position="209"/>
        <end position="228"/>
    </location>
</feature>
<dbReference type="InterPro" id="IPR003945">
    <property type="entry name" value="NU5C-like"/>
</dbReference>
<feature type="transmembrane region" description="Helical" evidence="7">
    <location>
        <begin position="177"/>
        <end position="202"/>
    </location>
</feature>
<feature type="transmembrane region" description="Helical" evidence="7">
    <location>
        <begin position="391"/>
        <end position="409"/>
    </location>
</feature>
<evidence type="ECO:0000259" key="9">
    <source>
        <dbReference type="Pfam" id="PF00361"/>
    </source>
</evidence>
<evidence type="ECO:0000256" key="5">
    <source>
        <dbReference type="ARBA" id="ARBA00022989"/>
    </source>
</evidence>
<dbReference type="InterPro" id="IPR046396">
    <property type="entry name" value="Transporter_DabB"/>
</dbReference>
<evidence type="ECO:0000256" key="3">
    <source>
        <dbReference type="ARBA" id="ARBA00022475"/>
    </source>
</evidence>
<evidence type="ECO:0000313" key="10">
    <source>
        <dbReference type="EMBL" id="TCT03093.1"/>
    </source>
</evidence>
<feature type="transmembrane region" description="Helical" evidence="7">
    <location>
        <begin position="248"/>
        <end position="269"/>
    </location>
</feature>
<comment type="subcellular location">
    <subcellularLocation>
        <location evidence="7">Cell membrane</location>
        <topology evidence="7">Multi-pass membrane protein</topology>
    </subcellularLocation>
    <subcellularLocation>
        <location evidence="1">Endomembrane system</location>
        <topology evidence="1">Multi-pass membrane protein</topology>
    </subcellularLocation>
    <subcellularLocation>
        <location evidence="8">Membrane</location>
        <topology evidence="8">Multi-pass membrane protein</topology>
    </subcellularLocation>
</comment>
<keyword evidence="5 7" id="KW-1133">Transmembrane helix</keyword>
<evidence type="ECO:0000256" key="7">
    <source>
        <dbReference type="HAMAP-Rule" id="MF_00862"/>
    </source>
</evidence>
<keyword evidence="4 7" id="KW-0812">Transmembrane</keyword>
<evidence type="ECO:0000256" key="1">
    <source>
        <dbReference type="ARBA" id="ARBA00004127"/>
    </source>
</evidence>
<feature type="transmembrane region" description="Helical" evidence="7">
    <location>
        <begin position="41"/>
        <end position="62"/>
    </location>
</feature>
<feature type="transmembrane region" description="Helical" evidence="7">
    <location>
        <begin position="6"/>
        <end position="29"/>
    </location>
</feature>
<dbReference type="GO" id="GO:0012505">
    <property type="term" value="C:endomembrane system"/>
    <property type="evidence" value="ECO:0007669"/>
    <property type="project" value="UniProtKB-SubCell"/>
</dbReference>
<reference evidence="10 11" key="1">
    <citation type="submission" date="2019-03" db="EMBL/GenBank/DDBJ databases">
        <title>Genomic Encyclopedia of Type Strains, Phase IV (KMG-IV): sequencing the most valuable type-strain genomes for metagenomic binning, comparative biology and taxonomic classification.</title>
        <authorList>
            <person name="Goeker M."/>
        </authorList>
    </citation>
    <scope>NUCLEOTIDE SEQUENCE [LARGE SCALE GENOMIC DNA]</scope>
    <source>
        <strain evidence="10 11">DSM 24591</strain>
    </source>
</reference>
<feature type="transmembrane region" description="Helical" evidence="7">
    <location>
        <begin position="421"/>
        <end position="440"/>
    </location>
</feature>
<evidence type="ECO:0000256" key="4">
    <source>
        <dbReference type="ARBA" id="ARBA00022692"/>
    </source>
</evidence>
<name>A0A4R3LRE6_9BURK</name>
<comment type="similarity">
    <text evidence="7">Belongs to the inorganic carbon transporter (TC 9.A.2) DabB family.</text>
</comment>
<dbReference type="EMBL" id="SMAJ01000016">
    <property type="protein sequence ID" value="TCT03093.1"/>
    <property type="molecule type" value="Genomic_DNA"/>
</dbReference>
<dbReference type="PANTHER" id="PTHR42829:SF1">
    <property type="entry name" value="INORGANIC CARBON TRANSPORTER SUBUNIT DABB-RELATED"/>
    <property type="match status" value="1"/>
</dbReference>
<keyword evidence="11" id="KW-1185">Reference proteome</keyword>
<dbReference type="PRINTS" id="PR01434">
    <property type="entry name" value="NADHDHGNASE5"/>
</dbReference>